<evidence type="ECO:0000256" key="2">
    <source>
        <dbReference type="SAM" id="SignalP"/>
    </source>
</evidence>
<feature type="compositionally biased region" description="Low complexity" evidence="1">
    <location>
        <begin position="114"/>
        <end position="125"/>
    </location>
</feature>
<evidence type="ECO:0000256" key="1">
    <source>
        <dbReference type="SAM" id="MobiDB-lite"/>
    </source>
</evidence>
<dbReference type="AlphaFoldDB" id="A0A7S2MYH9"/>
<feature type="region of interest" description="Disordered" evidence="1">
    <location>
        <begin position="471"/>
        <end position="514"/>
    </location>
</feature>
<feature type="compositionally biased region" description="Polar residues" evidence="1">
    <location>
        <begin position="505"/>
        <end position="514"/>
    </location>
</feature>
<feature type="signal peptide" evidence="2">
    <location>
        <begin position="1"/>
        <end position="27"/>
    </location>
</feature>
<accession>A0A7S2MYH9</accession>
<dbReference type="EMBL" id="HBGV01016053">
    <property type="protein sequence ID" value="CAD9509897.1"/>
    <property type="molecule type" value="Transcribed_RNA"/>
</dbReference>
<keyword evidence="2" id="KW-0732">Signal</keyword>
<organism evidence="3">
    <name type="scientific">Helicotheca tamesis</name>
    <dbReference type="NCBI Taxonomy" id="374047"/>
    <lineage>
        <taxon>Eukaryota</taxon>
        <taxon>Sar</taxon>
        <taxon>Stramenopiles</taxon>
        <taxon>Ochrophyta</taxon>
        <taxon>Bacillariophyta</taxon>
        <taxon>Mediophyceae</taxon>
        <taxon>Lithodesmiophycidae</taxon>
        <taxon>Lithodesmiales</taxon>
        <taxon>Lithodesmiaceae</taxon>
        <taxon>Helicotheca</taxon>
    </lineage>
</organism>
<feature type="region of interest" description="Disordered" evidence="1">
    <location>
        <begin position="113"/>
        <end position="189"/>
    </location>
</feature>
<feature type="chain" id="PRO_5030705757" evidence="2">
    <location>
        <begin position="28"/>
        <end position="514"/>
    </location>
</feature>
<sequence>MASSKRTRKSAAHAACILAVVVATATASPSANTPTITASSSIAVSTVSCFAAPSSSNQSSRVRRIRQRSDWGTCIGTTAHLLDPKEISLSFSRGTVCDSGAIADASKSERLRARIQSGMSSPSPSWRRRTRHAATCLQRRSKAEKEGSAKRKGGLQPPAALSARSSFPKRKPSRQMTQQDEEEYERRKREWAATYTSVSTLRSTFGTNRNKLWGDYDPETTRRLYHTLLPRALLGLHELGLMKPDELAPLAYEARTAAKKYARERCVVPGRVLAMAYDGYRQWKNYGKFNVEGMSWDQIWQKYERQVVNEQAQRKEDEDVTERRKQARALEEDITEQVCLKILERSCISNDAVDRLILGHSRDEVVVDKEAADRKRAKDFATITAKIQQDIDELLFQDEQGRSTSGNKTTRKPLSTLTSAEVSSLRILVAAKKKIGKFLKKNSDAKVSVDNNQPAGLEIISASEVISSAKKNVGSRLPRRGKKVWQRRDRSGREAKLRNVERSRQPSTSESALI</sequence>
<evidence type="ECO:0000313" key="3">
    <source>
        <dbReference type="EMBL" id="CAD9509897.1"/>
    </source>
</evidence>
<feature type="compositionally biased region" description="Basic and acidic residues" evidence="1">
    <location>
        <begin position="486"/>
        <end position="504"/>
    </location>
</feature>
<gene>
    <name evidence="3" type="ORF">HTAM1171_LOCUS9900</name>
</gene>
<name>A0A7S2MYH9_9STRA</name>
<proteinExistence type="predicted"/>
<protein>
    <submittedName>
        <fullName evidence="3">Uncharacterized protein</fullName>
    </submittedName>
</protein>
<reference evidence="3" key="1">
    <citation type="submission" date="2021-01" db="EMBL/GenBank/DDBJ databases">
        <authorList>
            <person name="Corre E."/>
            <person name="Pelletier E."/>
            <person name="Niang G."/>
            <person name="Scheremetjew M."/>
            <person name="Finn R."/>
            <person name="Kale V."/>
            <person name="Holt S."/>
            <person name="Cochrane G."/>
            <person name="Meng A."/>
            <person name="Brown T."/>
            <person name="Cohen L."/>
        </authorList>
    </citation>
    <scope>NUCLEOTIDE SEQUENCE</scope>
    <source>
        <strain evidence="3">CCMP826</strain>
    </source>
</reference>